<name>F2PZ66_TRIEC</name>
<feature type="compositionally biased region" description="Polar residues" evidence="1">
    <location>
        <begin position="331"/>
        <end position="341"/>
    </location>
</feature>
<reference evidence="3" key="1">
    <citation type="journal article" date="2012" name="MBio">
        <title>Comparative genome analysis of Trichophyton rubrum and related dermatophytes reveals candidate genes involved in infection.</title>
        <authorList>
            <person name="Martinez D.A."/>
            <person name="Oliver B.G."/>
            <person name="Graeser Y."/>
            <person name="Goldberg J.M."/>
            <person name="Li W."/>
            <person name="Martinez-Rossi N.M."/>
            <person name="Monod M."/>
            <person name="Shelest E."/>
            <person name="Barton R.C."/>
            <person name="Birch E."/>
            <person name="Brakhage A.A."/>
            <person name="Chen Z."/>
            <person name="Gurr S.J."/>
            <person name="Heiman D."/>
            <person name="Heitman J."/>
            <person name="Kosti I."/>
            <person name="Rossi A."/>
            <person name="Saif S."/>
            <person name="Samalova M."/>
            <person name="Saunders C.W."/>
            <person name="Shea T."/>
            <person name="Summerbell R.C."/>
            <person name="Xu J."/>
            <person name="Young S."/>
            <person name="Zeng Q."/>
            <person name="Birren B.W."/>
            <person name="Cuomo C.A."/>
            <person name="White T.C."/>
        </authorList>
    </citation>
    <scope>NUCLEOTIDE SEQUENCE [LARGE SCALE GENOMIC DNA]</scope>
    <source>
        <strain evidence="3">ATCC MYA-4606 / CBS 127.97</strain>
    </source>
</reference>
<gene>
    <name evidence="2" type="ORF">TEQG_06171</name>
</gene>
<dbReference type="Proteomes" id="UP000009169">
    <property type="component" value="Unassembled WGS sequence"/>
</dbReference>
<evidence type="ECO:0000313" key="2">
    <source>
        <dbReference type="EMBL" id="EGE07184.1"/>
    </source>
</evidence>
<evidence type="ECO:0000256" key="1">
    <source>
        <dbReference type="SAM" id="MobiDB-lite"/>
    </source>
</evidence>
<dbReference type="OrthoDB" id="4509637at2759"/>
<feature type="region of interest" description="Disordered" evidence="1">
    <location>
        <begin position="363"/>
        <end position="382"/>
    </location>
</feature>
<feature type="region of interest" description="Disordered" evidence="1">
    <location>
        <begin position="449"/>
        <end position="470"/>
    </location>
</feature>
<dbReference type="EMBL" id="DS995756">
    <property type="protein sequence ID" value="EGE07184.1"/>
    <property type="molecule type" value="Genomic_DNA"/>
</dbReference>
<dbReference type="HOGENOM" id="CLU_491912_0_0_1"/>
<keyword evidence="3" id="KW-1185">Reference proteome</keyword>
<feature type="region of interest" description="Disordered" evidence="1">
    <location>
        <begin position="305"/>
        <end position="351"/>
    </location>
</feature>
<evidence type="ECO:0000313" key="3">
    <source>
        <dbReference type="Proteomes" id="UP000009169"/>
    </source>
</evidence>
<sequence>MGAIASKQLAERVIIACEQVDGDGCIDGLLLEDETFSEQLESLSIPASLRRLVKGQKARKSKEDYGEKDITEHPAFRRLWDASPSQLHPTVRRALYDGQRDPSTFFKSNSNGLPQRSSVTDYLDYMYELDQNRQINSIRWKLSLIPILDLFKRFNRTNTNAGTCDDIITVIIQSGLIFRHGDQIRERLPDWLRKSRRYNTLATEVGLGGICVLPEEPGDTMWEKTLPLKGPVHNACLKLLLDRDILGLASERLTENSGDANINTAAETIVNYLRMIFRDIAYLDPEEGLHSPVVALVERPNSTNYSAAEMRDESSSQQGAKRRRTNAARGGQTNVTESTHGSWDVQGQERSAVGHGLAAITNQASTGPKATGDRGPQATNASNRELPSLLSLHDTNLQWQHTNNFTQALSQESVVSFARHPSSLELQGQPDMYSTSVHRAPERASLSLYTESQRDTDSNTPTTVSNMDNLSSTRQCMFDPNTQSIQQVEYGNIVDLNASSHVPIVHLDFINPSSYIPQYFHQGFPDFNLSGSIPDPISINNSQVHERDSTYEPI</sequence>
<organism evidence="2 3">
    <name type="scientific">Trichophyton equinum (strain ATCC MYA-4606 / CBS 127.97)</name>
    <name type="common">Horse ringworm fungus</name>
    <dbReference type="NCBI Taxonomy" id="559882"/>
    <lineage>
        <taxon>Eukaryota</taxon>
        <taxon>Fungi</taxon>
        <taxon>Dikarya</taxon>
        <taxon>Ascomycota</taxon>
        <taxon>Pezizomycotina</taxon>
        <taxon>Eurotiomycetes</taxon>
        <taxon>Eurotiomycetidae</taxon>
        <taxon>Onygenales</taxon>
        <taxon>Arthrodermataceae</taxon>
        <taxon>Trichophyton</taxon>
    </lineage>
</organism>
<dbReference type="AlphaFoldDB" id="F2PZ66"/>
<dbReference type="eggNOG" id="ENOG502RNZS">
    <property type="taxonomic scope" value="Eukaryota"/>
</dbReference>
<proteinExistence type="predicted"/>
<accession>F2PZ66</accession>
<dbReference type="VEuPathDB" id="FungiDB:TEQG_06171"/>
<feature type="compositionally biased region" description="Polar residues" evidence="1">
    <location>
        <begin position="458"/>
        <end position="470"/>
    </location>
</feature>
<protein>
    <submittedName>
        <fullName evidence="2">Uncharacterized protein</fullName>
    </submittedName>
</protein>